<dbReference type="PROSITE" id="PS50132">
    <property type="entry name" value="RGS"/>
    <property type="match status" value="1"/>
</dbReference>
<feature type="transmembrane region" description="Helical" evidence="1">
    <location>
        <begin position="79"/>
        <end position="103"/>
    </location>
</feature>
<evidence type="ECO:0000256" key="1">
    <source>
        <dbReference type="SAM" id="Phobius"/>
    </source>
</evidence>
<protein>
    <recommendedName>
        <fullName evidence="2">RGS domain-containing protein</fullName>
    </recommendedName>
</protein>
<keyword evidence="3" id="KW-0496">Mitochondrion</keyword>
<keyword evidence="1" id="KW-1133">Transmembrane helix</keyword>
<dbReference type="InterPro" id="IPR016137">
    <property type="entry name" value="RGS"/>
</dbReference>
<feature type="transmembrane region" description="Helical" evidence="1">
    <location>
        <begin position="44"/>
        <end position="67"/>
    </location>
</feature>
<geneLocation type="mitochondrion" evidence="3"/>
<feature type="transmembrane region" description="Helical" evidence="1">
    <location>
        <begin position="221"/>
        <end position="239"/>
    </location>
</feature>
<accession>A0A3P3Y2V6</accession>
<dbReference type="Gene3D" id="1.10.167.10">
    <property type="entry name" value="Regulator of G-protein Signalling 4, domain 2"/>
    <property type="match status" value="1"/>
</dbReference>
<dbReference type="SMART" id="SM00315">
    <property type="entry name" value="RGS"/>
    <property type="match status" value="1"/>
</dbReference>
<dbReference type="InterPro" id="IPR044926">
    <property type="entry name" value="RGS_subdomain_2"/>
</dbReference>
<dbReference type="PANTHER" id="PTHR10845">
    <property type="entry name" value="REGULATOR OF G PROTEIN SIGNALING"/>
    <property type="match status" value="1"/>
</dbReference>
<evidence type="ECO:0000313" key="4">
    <source>
        <dbReference type="Proteomes" id="UP000290189"/>
    </source>
</evidence>
<keyword evidence="1" id="KW-0812">Transmembrane</keyword>
<feature type="domain" description="RGS" evidence="2">
    <location>
        <begin position="289"/>
        <end position="397"/>
    </location>
</feature>
<feature type="transmembrane region" description="Helical" evidence="1">
    <location>
        <begin position="183"/>
        <end position="201"/>
    </location>
</feature>
<dbReference type="SUPFAM" id="SSF48097">
    <property type="entry name" value="Regulator of G-protein signaling, RGS"/>
    <property type="match status" value="1"/>
</dbReference>
<gene>
    <name evidence="3" type="ORF">PLBR_LOCUS1730</name>
</gene>
<feature type="transmembrane region" description="Helical" evidence="1">
    <location>
        <begin position="142"/>
        <end position="163"/>
    </location>
</feature>
<reference evidence="3 4" key="1">
    <citation type="submission" date="2018-03" db="EMBL/GenBank/DDBJ databases">
        <authorList>
            <person name="Fogelqvist J."/>
        </authorList>
    </citation>
    <scope>NUCLEOTIDE SEQUENCE [LARGE SCALE GENOMIC DNA]</scope>
</reference>
<dbReference type="InterPro" id="IPR036305">
    <property type="entry name" value="RGS_sf"/>
</dbReference>
<proteinExistence type="predicted"/>
<name>A0A3P3Y2V6_PLABS</name>
<dbReference type="PRINTS" id="PR01301">
    <property type="entry name" value="RGSPROTEIN"/>
</dbReference>
<evidence type="ECO:0000313" key="3">
    <source>
        <dbReference type="EMBL" id="SPQ94515.1"/>
    </source>
</evidence>
<sequence>MVAAQLAGERIACVVLLVVQVVYQWPSLALYYRWRDRMPIRHRLPYHMVLATALLSLYAQFVCIDVVFRDAFSTATSQIVAFLLLDGAIDGYVAAAGSLFVVFNRTNAQLVLADRGVALDTTLLNRVQFWVRVSSWLIGKTATAVFVLGNITILLAAQLTFVLGFHPELFEARDDANPAASTLLYIGTYKTMFSAAWIVVLSWKLRMVSDASGTKASLKRVGAVFALAYLSGAILSYAATSSIRLPAYVDTLFANLVFIEVVIQPLLQSEPVTERPTTAAADSRDDSPLFVQFLRMPEGFEAFKAHAIKEYSVENVCCWADVEAFRNEADPQAAQEKARAIVDKYLARNAPMEVNLSSALLKTYRDPALLSNVRSDMFDQVSASLVKLMEVDSFDRFRAQHLALWNAFTATVTEGNILNAIGAAPSATRNHTGPASMSSLGVTVDNPPVKVVIATAQP</sequence>
<evidence type="ECO:0000259" key="2">
    <source>
        <dbReference type="PROSITE" id="PS50132"/>
    </source>
</evidence>
<dbReference type="PANTHER" id="PTHR10845:SF192">
    <property type="entry name" value="DOUBLE HIT, ISOFORM B"/>
    <property type="match status" value="1"/>
</dbReference>
<dbReference type="EMBL" id="OVEO01000002">
    <property type="protein sequence ID" value="SPQ94515.1"/>
    <property type="molecule type" value="Genomic_DNA"/>
</dbReference>
<dbReference type="Proteomes" id="UP000290189">
    <property type="component" value="Unassembled WGS sequence"/>
</dbReference>
<dbReference type="AlphaFoldDB" id="A0A3P3Y2V6"/>
<organism evidence="3 4">
    <name type="scientific">Plasmodiophora brassicae</name>
    <name type="common">Clubroot disease agent</name>
    <dbReference type="NCBI Taxonomy" id="37360"/>
    <lineage>
        <taxon>Eukaryota</taxon>
        <taxon>Sar</taxon>
        <taxon>Rhizaria</taxon>
        <taxon>Endomyxa</taxon>
        <taxon>Phytomyxea</taxon>
        <taxon>Plasmodiophorida</taxon>
        <taxon>Plasmodiophoridae</taxon>
        <taxon>Plasmodiophora</taxon>
    </lineage>
</organism>
<feature type="transmembrane region" description="Helical" evidence="1">
    <location>
        <begin position="12"/>
        <end position="32"/>
    </location>
</feature>
<dbReference type="Pfam" id="PF00615">
    <property type="entry name" value="RGS"/>
    <property type="match status" value="1"/>
</dbReference>
<dbReference type="CDD" id="cd07440">
    <property type="entry name" value="RGS"/>
    <property type="match status" value="1"/>
</dbReference>
<keyword evidence="1" id="KW-0472">Membrane</keyword>